<evidence type="ECO:0000256" key="2">
    <source>
        <dbReference type="ARBA" id="ARBA00022448"/>
    </source>
</evidence>
<dbReference type="GO" id="GO:0055085">
    <property type="term" value="P:transmembrane transport"/>
    <property type="evidence" value="ECO:0007669"/>
    <property type="project" value="InterPro"/>
</dbReference>
<evidence type="ECO:0000256" key="3">
    <source>
        <dbReference type="ARBA" id="ARBA00022475"/>
    </source>
</evidence>
<dbReference type="SUPFAM" id="SSF161098">
    <property type="entry name" value="MetI-like"/>
    <property type="match status" value="1"/>
</dbReference>
<dbReference type="PROSITE" id="PS50928">
    <property type="entry name" value="ABC_TM1"/>
    <property type="match status" value="1"/>
</dbReference>
<evidence type="ECO:0000256" key="4">
    <source>
        <dbReference type="ARBA" id="ARBA00022692"/>
    </source>
</evidence>
<dbReference type="OrthoDB" id="3210259at2"/>
<keyword evidence="5 7" id="KW-1133">Transmembrane helix</keyword>
<feature type="transmembrane region" description="Helical" evidence="7">
    <location>
        <begin position="272"/>
        <end position="295"/>
    </location>
</feature>
<keyword evidence="6 7" id="KW-0472">Membrane</keyword>
<dbReference type="Proteomes" id="UP000298424">
    <property type="component" value="Unassembled WGS sequence"/>
</dbReference>
<accession>A0A4R8ZD25</accession>
<dbReference type="InterPro" id="IPR051393">
    <property type="entry name" value="ABC_transporter_permease"/>
</dbReference>
<evidence type="ECO:0000256" key="1">
    <source>
        <dbReference type="ARBA" id="ARBA00004651"/>
    </source>
</evidence>
<protein>
    <submittedName>
        <fullName evidence="9">Sugar ABC transporter permease</fullName>
    </submittedName>
</protein>
<keyword evidence="4 7" id="KW-0812">Transmembrane</keyword>
<dbReference type="Pfam" id="PF00528">
    <property type="entry name" value="BPD_transp_1"/>
    <property type="match status" value="1"/>
</dbReference>
<keyword evidence="2 7" id="KW-0813">Transport</keyword>
<dbReference type="EMBL" id="SOGT01000015">
    <property type="protein sequence ID" value="TFD24082.1"/>
    <property type="molecule type" value="Genomic_DNA"/>
</dbReference>
<reference evidence="9 10" key="1">
    <citation type="submission" date="2019-03" db="EMBL/GenBank/DDBJ databases">
        <title>Genomics of glacier-inhabiting Cryobacterium strains.</title>
        <authorList>
            <person name="Liu Q."/>
            <person name="Xin Y.-H."/>
        </authorList>
    </citation>
    <scope>NUCLEOTIDE SEQUENCE [LARGE SCALE GENOMIC DNA]</scope>
    <source>
        <strain evidence="9 10">TMT1-1</strain>
    </source>
</reference>
<dbReference type="InterPro" id="IPR000515">
    <property type="entry name" value="MetI-like"/>
</dbReference>
<evidence type="ECO:0000256" key="6">
    <source>
        <dbReference type="ARBA" id="ARBA00023136"/>
    </source>
</evidence>
<feature type="transmembrane region" description="Helical" evidence="7">
    <location>
        <begin position="121"/>
        <end position="142"/>
    </location>
</feature>
<keyword evidence="3" id="KW-1003">Cell membrane</keyword>
<evidence type="ECO:0000256" key="7">
    <source>
        <dbReference type="RuleBase" id="RU363032"/>
    </source>
</evidence>
<feature type="transmembrane region" description="Helical" evidence="7">
    <location>
        <begin position="88"/>
        <end position="109"/>
    </location>
</feature>
<feature type="domain" description="ABC transmembrane type-1" evidence="8">
    <location>
        <begin position="84"/>
        <end position="296"/>
    </location>
</feature>
<proteinExistence type="inferred from homology"/>
<name>A0A4R8ZD25_9MICO</name>
<comment type="similarity">
    <text evidence="7">Belongs to the binding-protein-dependent transport system permease family.</text>
</comment>
<dbReference type="Gene3D" id="1.10.3720.10">
    <property type="entry name" value="MetI-like"/>
    <property type="match status" value="1"/>
</dbReference>
<evidence type="ECO:0000256" key="5">
    <source>
        <dbReference type="ARBA" id="ARBA00022989"/>
    </source>
</evidence>
<dbReference type="PANTHER" id="PTHR30193:SF37">
    <property type="entry name" value="INNER MEMBRANE ABC TRANSPORTER PERMEASE PROTEIN YCJO"/>
    <property type="match status" value="1"/>
</dbReference>
<feature type="transmembrane region" description="Helical" evidence="7">
    <location>
        <begin position="179"/>
        <end position="201"/>
    </location>
</feature>
<sequence length="305" mass="32331">MHDEKLVIAVRLPAQPLRRSRTNLVPALFLLPAGIGIGTFVIVPAVLSLAASFFSVPLTGGAWTWVGLANYEHVLTDAAVLQAIGNTIVYSVITIVPSLGIGLCLALLANSVVRGRAFVRTALFLPMTANLVAMAVVFRWLFAFQGGFINQVLGFAGFGAVNWLGDTSTSLLTLAMVGVWRSASFSMMIFFAGLATVPGTIHEATRAEGIRGWTKLTRITLPIMKPTVVFATVVAVLGSIQVFDTVNVMTQGGPQGASETILTMTWKLGFGYFDLGAASALSFLLLVVLVGIGLIQRRVLAGGHK</sequence>
<comment type="subcellular location">
    <subcellularLocation>
        <location evidence="1 7">Cell membrane</location>
        <topology evidence="1 7">Multi-pass membrane protein</topology>
    </subcellularLocation>
</comment>
<dbReference type="GO" id="GO:0005886">
    <property type="term" value="C:plasma membrane"/>
    <property type="evidence" value="ECO:0007669"/>
    <property type="project" value="UniProtKB-SubCell"/>
</dbReference>
<comment type="caution">
    <text evidence="9">The sequence shown here is derived from an EMBL/GenBank/DDBJ whole genome shotgun (WGS) entry which is preliminary data.</text>
</comment>
<feature type="transmembrane region" description="Helical" evidence="7">
    <location>
        <begin position="222"/>
        <end position="243"/>
    </location>
</feature>
<dbReference type="AlphaFoldDB" id="A0A4R8ZD25"/>
<keyword evidence="10" id="KW-1185">Reference proteome</keyword>
<dbReference type="PANTHER" id="PTHR30193">
    <property type="entry name" value="ABC TRANSPORTER PERMEASE PROTEIN"/>
    <property type="match status" value="1"/>
</dbReference>
<dbReference type="InterPro" id="IPR035906">
    <property type="entry name" value="MetI-like_sf"/>
</dbReference>
<gene>
    <name evidence="9" type="ORF">E3T27_14800</name>
</gene>
<evidence type="ECO:0000313" key="10">
    <source>
        <dbReference type="Proteomes" id="UP000298424"/>
    </source>
</evidence>
<feature type="transmembrane region" description="Helical" evidence="7">
    <location>
        <begin position="27"/>
        <end position="54"/>
    </location>
</feature>
<evidence type="ECO:0000313" key="9">
    <source>
        <dbReference type="EMBL" id="TFD24082.1"/>
    </source>
</evidence>
<evidence type="ECO:0000259" key="8">
    <source>
        <dbReference type="PROSITE" id="PS50928"/>
    </source>
</evidence>
<organism evidence="9 10">
    <name type="scientific">Cryobacterium lyxosi</name>
    <dbReference type="NCBI Taxonomy" id="1259228"/>
    <lineage>
        <taxon>Bacteria</taxon>
        <taxon>Bacillati</taxon>
        <taxon>Actinomycetota</taxon>
        <taxon>Actinomycetes</taxon>
        <taxon>Micrococcales</taxon>
        <taxon>Microbacteriaceae</taxon>
        <taxon>Cryobacterium</taxon>
    </lineage>
</organism>
<dbReference type="CDD" id="cd06261">
    <property type="entry name" value="TM_PBP2"/>
    <property type="match status" value="1"/>
</dbReference>